<dbReference type="InterPro" id="IPR043132">
    <property type="entry name" value="BCAT-like_C"/>
</dbReference>
<dbReference type="Pfam" id="PF01063">
    <property type="entry name" value="Aminotran_4"/>
    <property type="match status" value="1"/>
</dbReference>
<dbReference type="InterPro" id="IPR043131">
    <property type="entry name" value="BCAT-like_N"/>
</dbReference>
<protein>
    <submittedName>
        <fullName evidence="1">Chorismate-binding protein</fullName>
    </submittedName>
</protein>
<dbReference type="AlphaFoldDB" id="A0A250FET8"/>
<dbReference type="EMBL" id="CP022384">
    <property type="protein sequence ID" value="ATA82558.1"/>
    <property type="molecule type" value="Genomic_DNA"/>
</dbReference>
<evidence type="ECO:0000313" key="2">
    <source>
        <dbReference type="Proteomes" id="UP000217276"/>
    </source>
</evidence>
<evidence type="ECO:0000313" key="1">
    <source>
        <dbReference type="EMBL" id="ATA82558.1"/>
    </source>
</evidence>
<dbReference type="GO" id="GO:0003824">
    <property type="term" value="F:catalytic activity"/>
    <property type="evidence" value="ECO:0007669"/>
    <property type="project" value="InterPro"/>
</dbReference>
<sequence length="198" mass="22764">MPHQFIETIKLADGCVFHLAYHQERVCNTFSHFFPNEKVLSLSDMIEKVTLPTQGKHKIRIVYGSECPTIEVLPYQIRSIATIKCVEADFLDYSYKFLDRTFLNTLKESARTDEVIFVKNGKVTDSSYANIIFFDGQQWVTPSTFLLNGTCRQRLLKEGKIKEAPIHYTDIHHFEQIGFINAMLDIGELSLPISQLVN</sequence>
<dbReference type="SUPFAM" id="SSF56752">
    <property type="entry name" value="D-aminoacid aminotransferase-like PLP-dependent enzymes"/>
    <property type="match status" value="1"/>
</dbReference>
<accession>A0A250FET8</accession>
<gene>
    <name evidence="1" type="ORF">CGC53_09485</name>
</gene>
<dbReference type="Gene3D" id="3.30.470.10">
    <property type="match status" value="1"/>
</dbReference>
<dbReference type="Proteomes" id="UP000217276">
    <property type="component" value="Chromosome"/>
</dbReference>
<dbReference type="InterPro" id="IPR001544">
    <property type="entry name" value="Aminotrans_IV"/>
</dbReference>
<dbReference type="InterPro" id="IPR036038">
    <property type="entry name" value="Aminotransferase-like"/>
</dbReference>
<dbReference type="RefSeq" id="WP_095914552.1">
    <property type="nucleotide sequence ID" value="NZ_CP022384.1"/>
</dbReference>
<dbReference type="Gene3D" id="3.20.10.10">
    <property type="entry name" value="D-amino Acid Aminotransferase, subunit A, domain 2"/>
    <property type="match status" value="1"/>
</dbReference>
<name>A0A250FET8_9FLAO</name>
<proteinExistence type="predicted"/>
<dbReference type="KEGG" id="clk:CGC53_09485"/>
<reference evidence="2" key="1">
    <citation type="submission" date="2017-06" db="EMBL/GenBank/DDBJ databases">
        <title>Capnocytophaga spp. assemblies.</title>
        <authorList>
            <person name="Gulvik C.A."/>
        </authorList>
    </citation>
    <scope>NUCLEOTIDE SEQUENCE [LARGE SCALE GENOMIC DNA]</scope>
    <source>
        <strain evidence="2">H6253</strain>
    </source>
</reference>
<keyword evidence="2" id="KW-1185">Reference proteome</keyword>
<organism evidence="1 2">
    <name type="scientific">Capnocytophaga leadbetteri</name>
    <dbReference type="NCBI Taxonomy" id="327575"/>
    <lineage>
        <taxon>Bacteria</taxon>
        <taxon>Pseudomonadati</taxon>
        <taxon>Bacteroidota</taxon>
        <taxon>Flavobacteriia</taxon>
        <taxon>Flavobacteriales</taxon>
        <taxon>Flavobacteriaceae</taxon>
        <taxon>Capnocytophaga</taxon>
    </lineage>
</organism>